<protein>
    <submittedName>
        <fullName evidence="1">Uncharacterized protein</fullName>
    </submittedName>
</protein>
<gene>
    <name evidence="1" type="ORF">T10_2970</name>
</gene>
<dbReference type="OrthoDB" id="5936195at2759"/>
<name>A0A0V1MVQ1_9BILA</name>
<dbReference type="Proteomes" id="UP000054843">
    <property type="component" value="Unassembled WGS sequence"/>
</dbReference>
<dbReference type="AlphaFoldDB" id="A0A0V1MVQ1"/>
<proteinExistence type="predicted"/>
<accession>A0A0V1MVQ1</accession>
<reference evidence="1 2" key="1">
    <citation type="submission" date="2015-01" db="EMBL/GenBank/DDBJ databases">
        <title>Evolution of Trichinella species and genotypes.</title>
        <authorList>
            <person name="Korhonen P.K."/>
            <person name="Edoardo P."/>
            <person name="Giuseppe L.R."/>
            <person name="Gasser R.B."/>
        </authorList>
    </citation>
    <scope>NUCLEOTIDE SEQUENCE [LARGE SCALE GENOMIC DNA]</scope>
    <source>
        <strain evidence="1">ISS1980</strain>
    </source>
</reference>
<comment type="caution">
    <text evidence="1">The sequence shown here is derived from an EMBL/GenBank/DDBJ whole genome shotgun (WGS) entry which is preliminary data.</text>
</comment>
<sequence>MRQLSATEAWRKVAVRLFPTGKLPFRVVALIGLLLDDVSLSRLRPAPWDSAIASACSRMNRWKAVRSDRNLSSAITRLSHSIRLAAVILSL</sequence>
<organism evidence="1 2">
    <name type="scientific">Trichinella papuae</name>
    <dbReference type="NCBI Taxonomy" id="268474"/>
    <lineage>
        <taxon>Eukaryota</taxon>
        <taxon>Metazoa</taxon>
        <taxon>Ecdysozoa</taxon>
        <taxon>Nematoda</taxon>
        <taxon>Enoplea</taxon>
        <taxon>Dorylaimia</taxon>
        <taxon>Trichinellida</taxon>
        <taxon>Trichinellidae</taxon>
        <taxon>Trichinella</taxon>
    </lineage>
</organism>
<dbReference type="EMBL" id="JYDO01000036">
    <property type="protein sequence ID" value="KRZ75605.1"/>
    <property type="molecule type" value="Genomic_DNA"/>
</dbReference>
<keyword evidence="2" id="KW-1185">Reference proteome</keyword>
<evidence type="ECO:0000313" key="1">
    <source>
        <dbReference type="EMBL" id="KRZ75605.1"/>
    </source>
</evidence>
<evidence type="ECO:0000313" key="2">
    <source>
        <dbReference type="Proteomes" id="UP000054843"/>
    </source>
</evidence>